<accession>A0A510VLZ0</accession>
<name>A0A510VLZ0_9LACO</name>
<dbReference type="EMBL" id="BJUD01000002">
    <property type="protein sequence ID" value="GEK27907.1"/>
    <property type="molecule type" value="Genomic_DNA"/>
</dbReference>
<sequence>MTIAHFSSRRLMDCTIDLRKQEVLADALANWVYHDEYVMKLDTTLLIYPVTKGDQKVTLILDRHLGPFLSHQATSTLIKAVIERHWLTFQHMRIAHQFAGQHHYVPYVFGQYGFVPTAGPTGYQAGWLGFYHITSLQSFESDALLVFDNHLKLLLPMSHYFLHSRLVEAATIGELQKEYQASLIEYGGFNKQRPKLENKLAHTLHCWPEVQLKNPRELYSFGMEAMMTAAIETYLMEGYGDQLGLEVETLAADIRAFIAARGADIMPKNRHFPTAKKPADK</sequence>
<dbReference type="AlphaFoldDB" id="A0A510VLZ0"/>
<gene>
    <name evidence="1" type="ORF">LSI01_02180</name>
</gene>
<reference evidence="1 2" key="1">
    <citation type="submission" date="2019-07" db="EMBL/GenBank/DDBJ databases">
        <title>Whole genome shotgun sequence of Lactobacillus siliginis NBRC 101315.</title>
        <authorList>
            <person name="Hosoyama A."/>
            <person name="Uohara A."/>
            <person name="Ohji S."/>
            <person name="Ichikawa N."/>
        </authorList>
    </citation>
    <scope>NUCLEOTIDE SEQUENCE [LARGE SCALE GENOMIC DNA]</scope>
    <source>
        <strain evidence="1 2">NBRC 101315</strain>
    </source>
</reference>
<protein>
    <submittedName>
        <fullName evidence="1">Uncharacterized protein</fullName>
    </submittedName>
</protein>
<evidence type="ECO:0000313" key="1">
    <source>
        <dbReference type="EMBL" id="GEK27907.1"/>
    </source>
</evidence>
<dbReference type="Proteomes" id="UP000321429">
    <property type="component" value="Unassembled WGS sequence"/>
</dbReference>
<proteinExistence type="predicted"/>
<dbReference type="OrthoDB" id="2310785at2"/>
<dbReference type="Pfam" id="PF06338">
    <property type="entry name" value="ComK"/>
    <property type="match status" value="1"/>
</dbReference>
<dbReference type="GO" id="GO:0030420">
    <property type="term" value="P:establishment of competence for transformation"/>
    <property type="evidence" value="ECO:0007669"/>
    <property type="project" value="InterPro"/>
</dbReference>
<comment type="caution">
    <text evidence="1">The sequence shown here is derived from an EMBL/GenBank/DDBJ whole genome shotgun (WGS) entry which is preliminary data.</text>
</comment>
<dbReference type="InterPro" id="IPR010461">
    <property type="entry name" value="ComK"/>
</dbReference>
<organism evidence="1 2">
    <name type="scientific">Furfurilactobacillus siliginis</name>
    <dbReference type="NCBI Taxonomy" id="348151"/>
    <lineage>
        <taxon>Bacteria</taxon>
        <taxon>Bacillati</taxon>
        <taxon>Bacillota</taxon>
        <taxon>Bacilli</taxon>
        <taxon>Lactobacillales</taxon>
        <taxon>Lactobacillaceae</taxon>
        <taxon>Furfurilactobacillus</taxon>
    </lineage>
</organism>
<evidence type="ECO:0000313" key="2">
    <source>
        <dbReference type="Proteomes" id="UP000321429"/>
    </source>
</evidence>
<dbReference type="RefSeq" id="WP_057809952.1">
    <property type="nucleotide sequence ID" value="NZ_BJUD01000002.1"/>
</dbReference>